<sequence>MYIKQFKQFQWLFWVAAASIAVSCAKSSAPEEENPVPPAPVLRSFDLGRVDSLNKVCNYASSVVSGEDGSMKILLLRDDESIDITPEDLKSGLKVEDKGRYFLFSRPGGGEPDAVLGSDIPMPYNPPLRRMEEGRTLNILCIGNSLTADAVEHLPRILKDMGIGNVNIDVIYHGGWSLLNHWNNFRDTKCSRYIYEAGKDDWTEFDPNLLDDCAADVLALREYDIVTLQDDTRTNCSGWSEEGRAAFLELVDHIQHAQPTHRPSIVYFAPHCPAAKLYGTHNTILWELFDGDQDKCYAAFLAQTREATSRTPVDLFFSNATAVQNLRTSELNENHPLDLSRDGTHSDYGVTRFCESALFFQSILKPALGADISESRYLFGKSDETPGKCSTPVDDRTRPIAVEAALNALKTPFEITRMSEEKPPVEGSVNYVLKLCDYPITLENAPEDICTIKKAGAPLGLDWEISGEAHDKFVITNGAANGRYKIGANADYVDPFILKTNGLAGKKISKVSVWMSSGVKDKLSRVSVSVGDREYLPLTEAAVSVTAVKNTGFEYSADCGASTEGEVKITIRSTAAFYIYKIYIDYEQE</sequence>
<comment type="caution">
    <text evidence="2">The sequence shown here is derived from an EMBL/GenBank/DDBJ whole genome shotgun (WGS) entry which is preliminary data.</text>
</comment>
<reference evidence="2 3" key="1">
    <citation type="submission" date="2024-03" db="EMBL/GenBank/DDBJ databases">
        <title>Human intestinal bacterial collection.</title>
        <authorList>
            <person name="Pauvert C."/>
            <person name="Hitch T.C.A."/>
            <person name="Clavel T."/>
        </authorList>
    </citation>
    <scope>NUCLEOTIDE SEQUENCE [LARGE SCALE GENOMIC DNA]</scope>
    <source>
        <strain evidence="2 3">CLA-KB-H122</strain>
    </source>
</reference>
<evidence type="ECO:0000259" key="1">
    <source>
        <dbReference type="Pfam" id="PF16227"/>
    </source>
</evidence>
<evidence type="ECO:0000313" key="2">
    <source>
        <dbReference type="EMBL" id="MEQ2544780.1"/>
    </source>
</evidence>
<organism evidence="2 3">
    <name type="scientific">Alistipes intestinihominis</name>
    <dbReference type="NCBI Taxonomy" id="3133172"/>
    <lineage>
        <taxon>Bacteria</taxon>
        <taxon>Pseudomonadati</taxon>
        <taxon>Bacteroidota</taxon>
        <taxon>Bacteroidia</taxon>
        <taxon>Bacteroidales</taxon>
        <taxon>Rikenellaceae</taxon>
        <taxon>Alistipes</taxon>
    </lineage>
</organism>
<feature type="domain" description="DUF4886" evidence="1">
    <location>
        <begin position="139"/>
        <end position="365"/>
    </location>
</feature>
<dbReference type="Gene3D" id="3.40.50.1110">
    <property type="entry name" value="SGNH hydrolase"/>
    <property type="match status" value="1"/>
</dbReference>
<name>A0ABV1GWT2_9BACT</name>
<dbReference type="EMBL" id="JBBMFL010000007">
    <property type="protein sequence ID" value="MEQ2544780.1"/>
    <property type="molecule type" value="Genomic_DNA"/>
</dbReference>
<gene>
    <name evidence="2" type="ORF">WMO46_07455</name>
</gene>
<dbReference type="InterPro" id="IPR036514">
    <property type="entry name" value="SGNH_hydro_sf"/>
</dbReference>
<dbReference type="Proteomes" id="UP001460202">
    <property type="component" value="Unassembled WGS sequence"/>
</dbReference>
<dbReference type="Pfam" id="PF16227">
    <property type="entry name" value="DUF4886"/>
    <property type="match status" value="1"/>
</dbReference>
<dbReference type="RefSeq" id="WP_349094108.1">
    <property type="nucleotide sequence ID" value="NZ_JBBMFL010000007.1"/>
</dbReference>
<proteinExistence type="predicted"/>
<dbReference type="InterPro" id="IPR032616">
    <property type="entry name" value="DUF4886"/>
</dbReference>
<dbReference type="PROSITE" id="PS51257">
    <property type="entry name" value="PROKAR_LIPOPROTEIN"/>
    <property type="match status" value="1"/>
</dbReference>
<keyword evidence="3" id="KW-1185">Reference proteome</keyword>
<accession>A0ABV1GWT2</accession>
<protein>
    <submittedName>
        <fullName evidence="2">DUF4886 domain-containing protein</fullName>
    </submittedName>
</protein>
<evidence type="ECO:0000313" key="3">
    <source>
        <dbReference type="Proteomes" id="UP001460202"/>
    </source>
</evidence>